<feature type="chain" id="PRO_5002428564" evidence="10">
    <location>
        <begin position="26"/>
        <end position="1091"/>
    </location>
</feature>
<evidence type="ECO:0000256" key="7">
    <source>
        <dbReference type="ARBA" id="ARBA00023237"/>
    </source>
</evidence>
<dbReference type="NCBIfam" id="TIGR04056">
    <property type="entry name" value="OMP_RagA_SusC"/>
    <property type="match status" value="1"/>
</dbReference>
<dbReference type="SUPFAM" id="SSF49464">
    <property type="entry name" value="Carboxypeptidase regulatory domain-like"/>
    <property type="match status" value="1"/>
</dbReference>
<organism evidence="13 14">
    <name type="scientific">Geofilum rubicundum JCM 15548</name>
    <dbReference type="NCBI Taxonomy" id="1236989"/>
    <lineage>
        <taxon>Bacteria</taxon>
        <taxon>Pseudomonadati</taxon>
        <taxon>Bacteroidota</taxon>
        <taxon>Bacteroidia</taxon>
        <taxon>Marinilabiliales</taxon>
        <taxon>Marinilabiliaceae</taxon>
        <taxon>Geofilum</taxon>
    </lineage>
</organism>
<dbReference type="Gene3D" id="2.60.40.1120">
    <property type="entry name" value="Carboxypeptidase-like, regulatory domain"/>
    <property type="match status" value="1"/>
</dbReference>
<keyword evidence="3 8" id="KW-1134">Transmembrane beta strand</keyword>
<dbReference type="InterPro" id="IPR036942">
    <property type="entry name" value="Beta-barrel_TonB_sf"/>
</dbReference>
<dbReference type="InterPro" id="IPR000531">
    <property type="entry name" value="Beta-barrel_TonB"/>
</dbReference>
<keyword evidence="7 8" id="KW-0998">Cell outer membrane</keyword>
<comment type="caution">
    <text evidence="13">The sequence shown here is derived from an EMBL/GenBank/DDBJ whole genome shotgun (WGS) entry which is preliminary data.</text>
</comment>
<dbReference type="Gene3D" id="2.40.170.20">
    <property type="entry name" value="TonB-dependent receptor, beta-barrel domain"/>
    <property type="match status" value="1"/>
</dbReference>
<keyword evidence="5 9" id="KW-0798">TonB box</keyword>
<dbReference type="InterPro" id="IPR008969">
    <property type="entry name" value="CarboxyPept-like_regulatory"/>
</dbReference>
<evidence type="ECO:0000256" key="5">
    <source>
        <dbReference type="ARBA" id="ARBA00023077"/>
    </source>
</evidence>
<gene>
    <name evidence="13" type="ORF">JCM15548_13534</name>
</gene>
<evidence type="ECO:0000256" key="6">
    <source>
        <dbReference type="ARBA" id="ARBA00023136"/>
    </source>
</evidence>
<keyword evidence="10" id="KW-0732">Signal</keyword>
<dbReference type="Pfam" id="PF07715">
    <property type="entry name" value="Plug"/>
    <property type="match status" value="1"/>
</dbReference>
<dbReference type="FunFam" id="2.170.130.10:FF:000008">
    <property type="entry name" value="SusC/RagA family TonB-linked outer membrane protein"/>
    <property type="match status" value="1"/>
</dbReference>
<keyword evidence="2 8" id="KW-0813">Transport</keyword>
<dbReference type="InterPro" id="IPR023997">
    <property type="entry name" value="TonB-dep_OMP_SusC/RagA_CS"/>
</dbReference>
<keyword evidence="13" id="KW-0675">Receptor</keyword>
<dbReference type="InterPro" id="IPR039426">
    <property type="entry name" value="TonB-dep_rcpt-like"/>
</dbReference>
<keyword evidence="4 8" id="KW-0812">Transmembrane</keyword>
<evidence type="ECO:0000256" key="10">
    <source>
        <dbReference type="SAM" id="SignalP"/>
    </source>
</evidence>
<dbReference type="SUPFAM" id="SSF56935">
    <property type="entry name" value="Porins"/>
    <property type="match status" value="1"/>
</dbReference>
<proteinExistence type="inferred from homology"/>
<comment type="subcellular location">
    <subcellularLocation>
        <location evidence="1 8">Cell outer membrane</location>
        <topology evidence="1 8">Multi-pass membrane protein</topology>
    </subcellularLocation>
</comment>
<dbReference type="NCBIfam" id="TIGR04057">
    <property type="entry name" value="SusC_RagA_signa"/>
    <property type="match status" value="1"/>
</dbReference>
<evidence type="ECO:0000259" key="11">
    <source>
        <dbReference type="Pfam" id="PF00593"/>
    </source>
</evidence>
<evidence type="ECO:0000256" key="1">
    <source>
        <dbReference type="ARBA" id="ARBA00004571"/>
    </source>
</evidence>
<protein>
    <submittedName>
        <fullName evidence="13">TonB-dependent receptor</fullName>
    </submittedName>
</protein>
<feature type="domain" description="TonB-dependent receptor-like beta-barrel" evidence="11">
    <location>
        <begin position="438"/>
        <end position="847"/>
    </location>
</feature>
<dbReference type="Pfam" id="PF13715">
    <property type="entry name" value="CarbopepD_reg_2"/>
    <property type="match status" value="1"/>
</dbReference>
<evidence type="ECO:0000256" key="2">
    <source>
        <dbReference type="ARBA" id="ARBA00022448"/>
    </source>
</evidence>
<evidence type="ECO:0000259" key="12">
    <source>
        <dbReference type="Pfam" id="PF07715"/>
    </source>
</evidence>
<evidence type="ECO:0000256" key="4">
    <source>
        <dbReference type="ARBA" id="ARBA00022692"/>
    </source>
</evidence>
<dbReference type="OrthoDB" id="1096961at2"/>
<dbReference type="GO" id="GO:0009279">
    <property type="term" value="C:cell outer membrane"/>
    <property type="evidence" value="ECO:0007669"/>
    <property type="project" value="UniProtKB-SubCell"/>
</dbReference>
<evidence type="ECO:0000313" key="13">
    <source>
        <dbReference type="EMBL" id="GAO31190.1"/>
    </source>
</evidence>
<accession>A0A0E9M240</accession>
<feature type="signal peptide" evidence="10">
    <location>
        <begin position="1"/>
        <end position="25"/>
    </location>
</feature>
<dbReference type="PROSITE" id="PS52016">
    <property type="entry name" value="TONB_DEPENDENT_REC_3"/>
    <property type="match status" value="1"/>
</dbReference>
<evidence type="ECO:0000256" key="8">
    <source>
        <dbReference type="PROSITE-ProRule" id="PRU01360"/>
    </source>
</evidence>
<dbReference type="InterPro" id="IPR023996">
    <property type="entry name" value="TonB-dep_OMP_SusC/RagA"/>
</dbReference>
<dbReference type="RefSeq" id="WP_062127027.1">
    <property type="nucleotide sequence ID" value="NZ_BAZW01000040.1"/>
</dbReference>
<dbReference type="Gene3D" id="2.170.130.10">
    <property type="entry name" value="TonB-dependent receptor, plug domain"/>
    <property type="match status" value="1"/>
</dbReference>
<reference evidence="13 14" key="1">
    <citation type="journal article" date="2015" name="Microbes Environ.">
        <title>Distribution and evolution of nitrogen fixation genes in the phylum bacteroidetes.</title>
        <authorList>
            <person name="Inoue J."/>
            <person name="Oshima K."/>
            <person name="Suda W."/>
            <person name="Sakamoto M."/>
            <person name="Iino T."/>
            <person name="Noda S."/>
            <person name="Hongoh Y."/>
            <person name="Hattori M."/>
            <person name="Ohkuma M."/>
        </authorList>
    </citation>
    <scope>NUCLEOTIDE SEQUENCE [LARGE SCALE GENOMIC DNA]</scope>
    <source>
        <strain evidence="13">JCM 15548</strain>
    </source>
</reference>
<dbReference type="InterPro" id="IPR012910">
    <property type="entry name" value="Plug_dom"/>
</dbReference>
<name>A0A0E9M240_9BACT</name>
<evidence type="ECO:0000256" key="3">
    <source>
        <dbReference type="ARBA" id="ARBA00022452"/>
    </source>
</evidence>
<dbReference type="Pfam" id="PF00593">
    <property type="entry name" value="TonB_dep_Rec_b-barrel"/>
    <property type="match status" value="1"/>
</dbReference>
<dbReference type="AlphaFoldDB" id="A0A0E9M240"/>
<dbReference type="EMBL" id="BAZW01000040">
    <property type="protein sequence ID" value="GAO31190.1"/>
    <property type="molecule type" value="Genomic_DNA"/>
</dbReference>
<evidence type="ECO:0000313" key="14">
    <source>
        <dbReference type="Proteomes" id="UP000032900"/>
    </source>
</evidence>
<dbReference type="STRING" id="1236989.JCM15548_13534"/>
<feature type="domain" description="TonB-dependent receptor plug" evidence="12">
    <location>
        <begin position="120"/>
        <end position="226"/>
    </location>
</feature>
<evidence type="ECO:0000256" key="9">
    <source>
        <dbReference type="RuleBase" id="RU003357"/>
    </source>
</evidence>
<keyword evidence="14" id="KW-1185">Reference proteome</keyword>
<dbReference type="InterPro" id="IPR037066">
    <property type="entry name" value="Plug_dom_sf"/>
</dbReference>
<sequence>MLNKRRNLRTVLLTLLMAISISAFAQEISVSGTVVDTEGEPLPGVNIIIKGTTTGAVSDFDGNFQLQVPDAQTAVLLFRFIGFEEQEIAVEGRSSITAVLTPSSIGLDEVVAIGYGTTTKRDLTGSVSSVQGETISKVPVASVAQALTGRMAGVQITTADGSPDAEMIIRVRGGGSVTGDNSPLYIVDGFPVSSINDVAPGDIQSIDVLKDASSTAIYGSQGANGVVIITTKSAKGGKTQVTYNGYMQVKQLAQRLDVLDPYEYVMRNYELAALDGEDGIKGFERRFGVYDDIALYRHQKPIDWQDDMFGADVISQQHNVSINGGTEKTRFSLSNTYNKDGGLMENNSYERYNFNFKLNHDLADNLRFNLNARVSDTQINGSGTSGGTHKIRTTQAVTSPAVKGLDEFVIVNPGSMTDEEYEQYLRSNMSLSEQAAQYWRLRNDRAFNFTGSVDWDIIPGLTYRVEGGFEYGFEEDKRYWGEYTTNASYVDGNPLVDWEKENKTKMRSAHILSYNFDINDVHGFDLMLGQEAITSQGDNNYMYATGYSADLAPEKIFANMGLSSSNLKVTSKVNTNDNLASHFGRFGYNFDDRYLVTLTARADGSSKFAAGNRWGFFPAAAVAWRLSEEGFMAGSRHWLSNLKLRLSYGEAGNNRIASSLYKLEYSIRNNKTYGVGDTPNNYYTATNSQLANPNLRWETTITRNVGLDFGFFNERLSGTLEGYYNSAVDLLIKRNIVAPGYTETFENVGETSNKGVELSLNAFIIEKRDRSFNFNFNIGYNQSNVEHLADGILVQEYASGWAGTDLKGYSDYRVEVGRPLGIIYGWETDGYYTTDDFENYDEATGQYVLKEGVPTTGLLGGKIGIRPGTLKLKDQQTEGEEGYGVVDEGDRTIIGNATPDFTGGFGFNGTFKGFDASVMFNFVYGNDIYNANKIASSQQYRTSNPNLLAFMAADNSYTYLDRSSGELVTDLATLREMNEGANAKEYWSPYSFGNATVVPHSWAIEDGSFLRFQNLTLGYTLPTPVSQRIGSENLRIYGTLNNIWVWTNYTGYDPEVSSPVRGSAPSGLTPGVDYSSYPKSFSWTLGINLTF</sequence>
<keyword evidence="6 8" id="KW-0472">Membrane</keyword>
<dbReference type="Proteomes" id="UP000032900">
    <property type="component" value="Unassembled WGS sequence"/>
</dbReference>
<comment type="similarity">
    <text evidence="8 9">Belongs to the TonB-dependent receptor family.</text>
</comment>